<comment type="caution">
    <text evidence="3">The sequence shown here is derived from an EMBL/GenBank/DDBJ whole genome shotgun (WGS) entry which is preliminary data.</text>
</comment>
<dbReference type="Proteomes" id="UP001148838">
    <property type="component" value="Unassembled WGS sequence"/>
</dbReference>
<reference evidence="3 4" key="1">
    <citation type="journal article" date="2022" name="Allergy">
        <title>Genome assembly and annotation of Periplaneta americana reveal a comprehensive cockroach allergen profile.</title>
        <authorList>
            <person name="Wang L."/>
            <person name="Xiong Q."/>
            <person name="Saelim N."/>
            <person name="Wang L."/>
            <person name="Nong W."/>
            <person name="Wan A.T."/>
            <person name="Shi M."/>
            <person name="Liu X."/>
            <person name="Cao Q."/>
            <person name="Hui J.H.L."/>
            <person name="Sookrung N."/>
            <person name="Leung T.F."/>
            <person name="Tungtrongchitr A."/>
            <person name="Tsui S.K.W."/>
        </authorList>
    </citation>
    <scope>NUCLEOTIDE SEQUENCE [LARGE SCALE GENOMIC DNA]</scope>
    <source>
        <strain evidence="3">PWHHKU_190912</strain>
    </source>
</reference>
<accession>A0ABQ8SLB4</accession>
<feature type="domain" description="Transposase Tc1-like" evidence="2">
    <location>
        <begin position="33"/>
        <end position="102"/>
    </location>
</feature>
<feature type="region of interest" description="Disordered" evidence="1">
    <location>
        <begin position="174"/>
        <end position="216"/>
    </location>
</feature>
<organism evidence="3 4">
    <name type="scientific">Periplaneta americana</name>
    <name type="common">American cockroach</name>
    <name type="synonym">Blatta americana</name>
    <dbReference type="NCBI Taxonomy" id="6978"/>
    <lineage>
        <taxon>Eukaryota</taxon>
        <taxon>Metazoa</taxon>
        <taxon>Ecdysozoa</taxon>
        <taxon>Arthropoda</taxon>
        <taxon>Hexapoda</taxon>
        <taxon>Insecta</taxon>
        <taxon>Pterygota</taxon>
        <taxon>Neoptera</taxon>
        <taxon>Polyneoptera</taxon>
        <taxon>Dictyoptera</taxon>
        <taxon>Blattodea</taxon>
        <taxon>Blattoidea</taxon>
        <taxon>Blattidae</taxon>
        <taxon>Blattinae</taxon>
        <taxon>Periplaneta</taxon>
    </lineage>
</organism>
<dbReference type="Gene3D" id="3.30.420.10">
    <property type="entry name" value="Ribonuclease H-like superfamily/Ribonuclease H"/>
    <property type="match status" value="1"/>
</dbReference>
<gene>
    <name evidence="3" type="ORF">ANN_23521</name>
</gene>
<proteinExistence type="predicted"/>
<name>A0ABQ8SLB4_PERAM</name>
<sequence length="216" mass="24993">MYLLWNRYSETGQFSSRVGQGRRRITTQNEDSLVISALRRRTVSARKLQQDLRRATGVPVSDQIVRNWLRERNLRPKRPVQVPRLTQQHQAARLLFARNHVNWQLRHWRAVLFTEESRFPLTQSDDRNACSRLLEKTSNSSDGMASDLTSMSHCEHDPKLQEYCVCPQNMPQFDSEGIPNQAPETNKPMILNGPTSRNREGSDQEAFDPSTGEPYD</sequence>
<dbReference type="Pfam" id="PF01498">
    <property type="entry name" value="HTH_Tnp_Tc3_2"/>
    <property type="match status" value="1"/>
</dbReference>
<evidence type="ECO:0000259" key="2">
    <source>
        <dbReference type="Pfam" id="PF01498"/>
    </source>
</evidence>
<dbReference type="EMBL" id="JAJSOF020000025">
    <property type="protein sequence ID" value="KAJ4434949.1"/>
    <property type="molecule type" value="Genomic_DNA"/>
</dbReference>
<evidence type="ECO:0000256" key="1">
    <source>
        <dbReference type="SAM" id="MobiDB-lite"/>
    </source>
</evidence>
<protein>
    <recommendedName>
        <fullName evidence="2">Transposase Tc1-like domain-containing protein</fullName>
    </recommendedName>
</protein>
<keyword evidence="4" id="KW-1185">Reference proteome</keyword>
<evidence type="ECO:0000313" key="4">
    <source>
        <dbReference type="Proteomes" id="UP001148838"/>
    </source>
</evidence>
<dbReference type="InterPro" id="IPR002492">
    <property type="entry name" value="Transposase_Tc1-like"/>
</dbReference>
<dbReference type="InterPro" id="IPR036397">
    <property type="entry name" value="RNaseH_sf"/>
</dbReference>
<evidence type="ECO:0000313" key="3">
    <source>
        <dbReference type="EMBL" id="KAJ4434949.1"/>
    </source>
</evidence>